<feature type="non-terminal residue" evidence="2">
    <location>
        <position position="24"/>
    </location>
</feature>
<organism evidence="2">
    <name type="scientific">marine metagenome</name>
    <dbReference type="NCBI Taxonomy" id="408172"/>
    <lineage>
        <taxon>unclassified sequences</taxon>
        <taxon>metagenomes</taxon>
        <taxon>ecological metagenomes</taxon>
    </lineage>
</organism>
<reference evidence="2" key="1">
    <citation type="submission" date="2018-05" db="EMBL/GenBank/DDBJ databases">
        <authorList>
            <person name="Lanie J.A."/>
            <person name="Ng W.-L."/>
            <person name="Kazmierczak K.M."/>
            <person name="Andrzejewski T.M."/>
            <person name="Davidsen T.M."/>
            <person name="Wayne K.J."/>
            <person name="Tettelin H."/>
            <person name="Glass J.I."/>
            <person name="Rusch D."/>
            <person name="Podicherti R."/>
            <person name="Tsui H.-C.T."/>
            <person name="Winkler M.E."/>
        </authorList>
    </citation>
    <scope>NUCLEOTIDE SEQUENCE</scope>
</reference>
<dbReference type="AlphaFoldDB" id="A0A382MNM3"/>
<accession>A0A382MNM3</accession>
<sequence>MSSKGSKGERILQREYGTTRRASN</sequence>
<protein>
    <submittedName>
        <fullName evidence="2">Uncharacterized protein</fullName>
    </submittedName>
</protein>
<name>A0A382MNM3_9ZZZZ</name>
<evidence type="ECO:0000313" key="2">
    <source>
        <dbReference type="EMBL" id="SVC49042.1"/>
    </source>
</evidence>
<dbReference type="EMBL" id="UINC01094096">
    <property type="protein sequence ID" value="SVC49042.1"/>
    <property type="molecule type" value="Genomic_DNA"/>
</dbReference>
<gene>
    <name evidence="2" type="ORF">METZ01_LOCUS301896</name>
</gene>
<evidence type="ECO:0000256" key="1">
    <source>
        <dbReference type="SAM" id="MobiDB-lite"/>
    </source>
</evidence>
<proteinExistence type="predicted"/>
<feature type="region of interest" description="Disordered" evidence="1">
    <location>
        <begin position="1"/>
        <end position="24"/>
    </location>
</feature>
<feature type="compositionally biased region" description="Basic and acidic residues" evidence="1">
    <location>
        <begin position="1"/>
        <end position="13"/>
    </location>
</feature>